<evidence type="ECO:0000256" key="1">
    <source>
        <dbReference type="SAM" id="MobiDB-lite"/>
    </source>
</evidence>
<organism evidence="2 3">
    <name type="scientific">Rhododendron simsii</name>
    <name type="common">Sims's rhododendron</name>
    <dbReference type="NCBI Taxonomy" id="118357"/>
    <lineage>
        <taxon>Eukaryota</taxon>
        <taxon>Viridiplantae</taxon>
        <taxon>Streptophyta</taxon>
        <taxon>Embryophyta</taxon>
        <taxon>Tracheophyta</taxon>
        <taxon>Spermatophyta</taxon>
        <taxon>Magnoliopsida</taxon>
        <taxon>eudicotyledons</taxon>
        <taxon>Gunneridae</taxon>
        <taxon>Pentapetalae</taxon>
        <taxon>asterids</taxon>
        <taxon>Ericales</taxon>
        <taxon>Ericaceae</taxon>
        <taxon>Ericoideae</taxon>
        <taxon>Rhodoreae</taxon>
        <taxon>Rhododendron</taxon>
    </lineage>
</organism>
<feature type="compositionally biased region" description="Basic and acidic residues" evidence="1">
    <location>
        <begin position="67"/>
        <end position="76"/>
    </location>
</feature>
<dbReference type="EMBL" id="WJXA01000001">
    <property type="protein sequence ID" value="KAF7154252.1"/>
    <property type="molecule type" value="Genomic_DNA"/>
</dbReference>
<comment type="caution">
    <text evidence="2">The sequence shown here is derived from an EMBL/GenBank/DDBJ whole genome shotgun (WGS) entry which is preliminary data.</text>
</comment>
<accession>A0A834HHX0</accession>
<dbReference type="OrthoDB" id="1820907at2759"/>
<dbReference type="Proteomes" id="UP000626092">
    <property type="component" value="Unassembled WGS sequence"/>
</dbReference>
<feature type="region of interest" description="Disordered" evidence="1">
    <location>
        <begin position="57"/>
        <end position="76"/>
    </location>
</feature>
<dbReference type="AlphaFoldDB" id="A0A834HHX0"/>
<evidence type="ECO:0000313" key="3">
    <source>
        <dbReference type="Proteomes" id="UP000626092"/>
    </source>
</evidence>
<sequence length="171" mass="18810">MNLVYTSALVLFFHRLIEDNYPLKAAFSPDPVTKAHTEEEPIARKSHEESARIRAQRANKVASATQRRPEEATVGRESRMVVVAGQSGQLEDVAIMSSRKRVFAIIAMPSKDAAVAAATGPLKHVEPEGTKPSNLLGVEYQLFEDSVWEKNDTEGSEPSHLQMPSLLPSES</sequence>
<reference evidence="2" key="1">
    <citation type="submission" date="2019-11" db="EMBL/GenBank/DDBJ databases">
        <authorList>
            <person name="Liu Y."/>
            <person name="Hou J."/>
            <person name="Li T.-Q."/>
            <person name="Guan C.-H."/>
            <person name="Wu X."/>
            <person name="Wu H.-Z."/>
            <person name="Ling F."/>
            <person name="Zhang R."/>
            <person name="Shi X.-G."/>
            <person name="Ren J.-P."/>
            <person name="Chen E.-F."/>
            <person name="Sun J.-M."/>
        </authorList>
    </citation>
    <scope>NUCLEOTIDE SEQUENCE</scope>
    <source>
        <strain evidence="2">Adult_tree_wgs_1</strain>
        <tissue evidence="2">Leaves</tissue>
    </source>
</reference>
<protein>
    <submittedName>
        <fullName evidence="2">Uncharacterized protein</fullName>
    </submittedName>
</protein>
<keyword evidence="3" id="KW-1185">Reference proteome</keyword>
<feature type="region of interest" description="Disordered" evidence="1">
    <location>
        <begin position="148"/>
        <end position="171"/>
    </location>
</feature>
<gene>
    <name evidence="2" type="ORF">RHSIM_Rhsim01G0060400</name>
</gene>
<proteinExistence type="predicted"/>
<name>A0A834HHX0_RHOSS</name>
<evidence type="ECO:0000313" key="2">
    <source>
        <dbReference type="EMBL" id="KAF7154252.1"/>
    </source>
</evidence>